<keyword evidence="3" id="KW-1185">Reference proteome</keyword>
<comment type="caution">
    <text evidence="2">The sequence shown here is derived from an EMBL/GenBank/DDBJ whole genome shotgun (WGS) entry which is preliminary data.</text>
</comment>
<feature type="region of interest" description="Disordered" evidence="1">
    <location>
        <begin position="302"/>
        <end position="342"/>
    </location>
</feature>
<evidence type="ECO:0000313" key="2">
    <source>
        <dbReference type="EMBL" id="MCL6270157.1"/>
    </source>
</evidence>
<evidence type="ECO:0000256" key="1">
    <source>
        <dbReference type="SAM" id="MobiDB-lite"/>
    </source>
</evidence>
<dbReference type="RefSeq" id="WP_249699320.1">
    <property type="nucleotide sequence ID" value="NZ_JAMFLX010000011.1"/>
</dbReference>
<dbReference type="Proteomes" id="UP001203338">
    <property type="component" value="Unassembled WGS sequence"/>
</dbReference>
<evidence type="ECO:0000313" key="3">
    <source>
        <dbReference type="Proteomes" id="UP001203338"/>
    </source>
</evidence>
<accession>A0ABT0PHD2</accession>
<feature type="compositionally biased region" description="Polar residues" evidence="1">
    <location>
        <begin position="302"/>
        <end position="319"/>
    </location>
</feature>
<reference evidence="2 3" key="1">
    <citation type="submission" date="2022-05" db="EMBL/GenBank/DDBJ databases">
        <authorList>
            <person name="Park J.-S."/>
        </authorList>
    </citation>
    <scope>NUCLEOTIDE SEQUENCE [LARGE SCALE GENOMIC DNA]</scope>
    <source>
        <strain evidence="2 3">2012CJ34-2</strain>
    </source>
</reference>
<protein>
    <submittedName>
        <fullName evidence="2">Uncharacterized protein</fullName>
    </submittedName>
</protein>
<gene>
    <name evidence="2" type="ORF">M3P05_09450</name>
</gene>
<organism evidence="2 3">
    <name type="scientific">Parendozoicomonas callyspongiae</name>
    <dbReference type="NCBI Taxonomy" id="2942213"/>
    <lineage>
        <taxon>Bacteria</taxon>
        <taxon>Pseudomonadati</taxon>
        <taxon>Pseudomonadota</taxon>
        <taxon>Gammaproteobacteria</taxon>
        <taxon>Oceanospirillales</taxon>
        <taxon>Endozoicomonadaceae</taxon>
        <taxon>Parendozoicomonas</taxon>
    </lineage>
</organism>
<dbReference type="EMBL" id="JAMFLX010000011">
    <property type="protein sequence ID" value="MCL6270157.1"/>
    <property type="molecule type" value="Genomic_DNA"/>
</dbReference>
<proteinExistence type="predicted"/>
<name>A0ABT0PHD2_9GAMM</name>
<sequence>MPFSQLHYRQPDCSSVKRSLRYIGCALVLTAGMAGFTDQACAHTVNVFINGIKSGQLHFEPPSAASFSLANAHLPEEIKSGNFTKFIFRTDIILAIEAAAKALLYSHNSPSQRRYQPPPSNMFFEGADQENRRQILFYEGLFEYSDSASERLTIYMSYLQADAEKMTEPSFDTTQQPLLATIAYTVATGTSWLDYHLKIRYIEILTPPKLAKPALTPPGPETPASQTPIFKSILVGAGIGTLASAVAYPYALHHPHSPFIPIITIVGSSYCGLAWGDLNRPKAIRRPPSSINWILAKRGRFTTQPSLSQQPDTSFSESAPITDEDTTVTVGPTDLRQRHPLK</sequence>